<sequence>MAEDQVKLLRLFSSMANGLCSYSTCLPQSSRSRRLGVGVFVMAGAEAEAVVKPKGPRMTWAECQAHEKRMSLISQKAADLHRSTKDEKFFSGLSEAEREAKLAKVKEEQVALMREYLRLGREKTGPDFTGMTEADRAVEAERLRQEAMAEARRLRMAGDPEGLSLEASARFLDFDPKQRGPYYNRYTAALVPTFDHDEESPIGPMRFTGKVYENNLAEVCESVNILSVKISCSDVGFPIQVYGTVIVRDCVDHKCLYLFRRNRDNGQLINSKDEPLILTGPKRGLLLLDDNFVETDLKIKDHQGQDKEFSKGVISIRGIAPRWLEKCEVERVALSTRLSTVDVLYAVVIGAVEAYIRITVLKGKFDGTITAHTTSIQKRVLLYDSKVAGTRTGKGGVIRLMRHAVSVYVRDLLIIELKTGDGKSVQVTDFIPKGNSVDEDTITVGATKMSVMVAWSALDD</sequence>
<dbReference type="Pfam" id="PF20241">
    <property type="entry name" value="DUF6598"/>
    <property type="match status" value="1"/>
</dbReference>
<evidence type="ECO:0000313" key="2">
    <source>
        <dbReference type="EMBL" id="CAL4889733.1"/>
    </source>
</evidence>
<dbReference type="PANTHER" id="PTHR33065">
    <property type="entry name" value="OS07G0486400 PROTEIN"/>
    <property type="match status" value="1"/>
</dbReference>
<protein>
    <recommendedName>
        <fullName evidence="1">DUF6598 domain-containing protein</fullName>
    </recommendedName>
</protein>
<dbReference type="InterPro" id="IPR046533">
    <property type="entry name" value="DUF6598"/>
</dbReference>
<dbReference type="EMBL" id="OZ075111">
    <property type="protein sequence ID" value="CAL4889733.1"/>
    <property type="molecule type" value="Genomic_DNA"/>
</dbReference>
<reference evidence="3" key="1">
    <citation type="submission" date="2024-06" db="EMBL/GenBank/DDBJ databases">
        <authorList>
            <person name="Ryan C."/>
        </authorList>
    </citation>
    <scope>NUCLEOTIDE SEQUENCE [LARGE SCALE GENOMIC DNA]</scope>
</reference>
<proteinExistence type="predicted"/>
<evidence type="ECO:0000313" key="3">
    <source>
        <dbReference type="Proteomes" id="UP001497457"/>
    </source>
</evidence>
<keyword evidence="3" id="KW-1185">Reference proteome</keyword>
<dbReference type="Proteomes" id="UP001497457">
    <property type="component" value="Chromosome 1b"/>
</dbReference>
<organism evidence="2 3">
    <name type="scientific">Urochloa decumbens</name>
    <dbReference type="NCBI Taxonomy" id="240449"/>
    <lineage>
        <taxon>Eukaryota</taxon>
        <taxon>Viridiplantae</taxon>
        <taxon>Streptophyta</taxon>
        <taxon>Embryophyta</taxon>
        <taxon>Tracheophyta</taxon>
        <taxon>Spermatophyta</taxon>
        <taxon>Magnoliopsida</taxon>
        <taxon>Liliopsida</taxon>
        <taxon>Poales</taxon>
        <taxon>Poaceae</taxon>
        <taxon>PACMAD clade</taxon>
        <taxon>Panicoideae</taxon>
        <taxon>Panicodae</taxon>
        <taxon>Paniceae</taxon>
        <taxon>Melinidinae</taxon>
        <taxon>Urochloa</taxon>
    </lineage>
</organism>
<name>A0ABC8VF59_9POAL</name>
<dbReference type="PANTHER" id="PTHR33065:SF93">
    <property type="entry name" value="DUF6598 DOMAIN-CONTAINING PROTEIN"/>
    <property type="match status" value="1"/>
</dbReference>
<feature type="domain" description="DUF6598" evidence="1">
    <location>
        <begin position="222"/>
        <end position="453"/>
    </location>
</feature>
<dbReference type="AlphaFoldDB" id="A0ABC8VF59"/>
<reference evidence="2 3" key="2">
    <citation type="submission" date="2024-10" db="EMBL/GenBank/DDBJ databases">
        <authorList>
            <person name="Ryan C."/>
        </authorList>
    </citation>
    <scope>NUCLEOTIDE SEQUENCE [LARGE SCALE GENOMIC DNA]</scope>
</reference>
<accession>A0ABC8VF59</accession>
<evidence type="ECO:0000259" key="1">
    <source>
        <dbReference type="Pfam" id="PF20241"/>
    </source>
</evidence>
<gene>
    <name evidence="2" type="ORF">URODEC1_LOCUS2877</name>
</gene>